<dbReference type="EnsemblMetazoa" id="AQUA003265-RA">
    <property type="protein sequence ID" value="AQUA003265-PA"/>
    <property type="gene ID" value="AQUA003265"/>
</dbReference>
<protein>
    <submittedName>
        <fullName evidence="1">Uncharacterized protein</fullName>
    </submittedName>
</protein>
<evidence type="ECO:0000313" key="1">
    <source>
        <dbReference type="EnsemblMetazoa" id="AQUA003265-PA"/>
    </source>
</evidence>
<organism evidence="1 2">
    <name type="scientific">Anopheles quadriannulatus</name>
    <name type="common">Mosquito</name>
    <dbReference type="NCBI Taxonomy" id="34691"/>
    <lineage>
        <taxon>Eukaryota</taxon>
        <taxon>Metazoa</taxon>
        <taxon>Ecdysozoa</taxon>
        <taxon>Arthropoda</taxon>
        <taxon>Hexapoda</taxon>
        <taxon>Insecta</taxon>
        <taxon>Pterygota</taxon>
        <taxon>Neoptera</taxon>
        <taxon>Endopterygota</taxon>
        <taxon>Diptera</taxon>
        <taxon>Nematocera</taxon>
        <taxon>Culicoidea</taxon>
        <taxon>Culicidae</taxon>
        <taxon>Anophelinae</taxon>
        <taxon>Anopheles</taxon>
    </lineage>
</organism>
<dbReference type="VEuPathDB" id="VectorBase:AQUA003265"/>
<proteinExistence type="predicted"/>
<dbReference type="Proteomes" id="UP000076407">
    <property type="component" value="Unassembled WGS sequence"/>
</dbReference>
<sequence>MEIFTNNSSVDRRSLIEEMCAAKINFKMSNPDTVGSPSVHWLGPQMSDEILFWCFASSQII</sequence>
<evidence type="ECO:0000313" key="2">
    <source>
        <dbReference type="Proteomes" id="UP000076407"/>
    </source>
</evidence>
<reference evidence="1" key="1">
    <citation type="submission" date="2020-05" db="UniProtKB">
        <authorList>
            <consortium name="EnsemblMetazoa"/>
        </authorList>
    </citation>
    <scope>IDENTIFICATION</scope>
    <source>
        <strain evidence="1">SANGQUA</strain>
    </source>
</reference>
<name>A0A182X0E8_ANOQN</name>
<keyword evidence="2" id="KW-1185">Reference proteome</keyword>
<dbReference type="AlphaFoldDB" id="A0A182X0E8"/>
<accession>A0A182X0E8</accession>